<keyword evidence="2" id="KW-1133">Transmembrane helix</keyword>
<keyword evidence="2" id="KW-0812">Transmembrane</keyword>
<feature type="compositionally biased region" description="Polar residues" evidence="1">
    <location>
        <begin position="559"/>
        <end position="572"/>
    </location>
</feature>
<accession>A0A8H6FCW4</accession>
<feature type="transmembrane region" description="Helical" evidence="2">
    <location>
        <begin position="156"/>
        <end position="176"/>
    </location>
</feature>
<comment type="caution">
    <text evidence="3">The sequence shown here is derived from an EMBL/GenBank/DDBJ whole genome shotgun (WGS) entry which is preliminary data.</text>
</comment>
<dbReference type="EMBL" id="JACCJC010000131">
    <property type="protein sequence ID" value="KAF6223852.1"/>
    <property type="molecule type" value="Genomic_DNA"/>
</dbReference>
<dbReference type="RefSeq" id="XP_037158164.1">
    <property type="nucleotide sequence ID" value="XM_037315008.1"/>
</dbReference>
<name>A0A8H6FCW4_9LECA</name>
<dbReference type="OrthoDB" id="3021074at2759"/>
<protein>
    <submittedName>
        <fullName evidence="3">Uncharacterized protein</fullName>
    </submittedName>
</protein>
<feature type="transmembrane region" description="Helical" evidence="2">
    <location>
        <begin position="392"/>
        <end position="411"/>
    </location>
</feature>
<dbReference type="AlphaFoldDB" id="A0A8H6FCW4"/>
<sequence length="596" mass="66163">MNASVNTSVAEFLTMAAHQAHGNYGNLTLLWFNATVGAIFIDPSITSVSVLNPAIGHLFAPDIFSVSQAFAYPISGQYGFLNRLLYYCLILFAVFAASNSWLCWAALGIAMSYSAGACLHAFALFARYKYDWPDNDTTAWYSTMAPKYYGDIDLQGIFPILVAGCIALPPILNWSYLLRGSKGAKPVVILRGAMMFAAVIPSLIFSVRGFYPFEVTNQVTYCPTNAAINCTFDELYNDGYGIYSSTTYDRCQCNDTCGAVVPNGFPFRKGQSLQAVLTSDRLHNLGEKSSVYYAFVVNALFLLFILSPGILGLIEASWSQQHLRDTIFRRLSGTTRRSSRKSLSSKIRHHMGKCIAGFLVCFCYSSDGIVSACLHQFSDHQRDRDMELASRWGPWVAAAFAIIAATVQAISEAWQDRKSTKSQVAVSASVQEKRGSFRDLWMDVRVTLQDFKYWIVEGSLHEPLKPPKESGGKVDAKIPVKKPHRMFKEVQVSSFHCDKCRKLAGSVKYQCTDCDQGYCTNCWPRTQKRGARLEDTAEQPSNSKHLSIHRGNLDPLHSALSSPEISPTQTPTEDVPLRHIEEGRVALLPNFSTSLS</sequence>
<keyword evidence="2" id="KW-0472">Membrane</keyword>
<evidence type="ECO:0000313" key="3">
    <source>
        <dbReference type="EMBL" id="KAF6223852.1"/>
    </source>
</evidence>
<feature type="transmembrane region" description="Helical" evidence="2">
    <location>
        <begin position="354"/>
        <end position="377"/>
    </location>
</feature>
<organism evidence="3 4">
    <name type="scientific">Letharia columbiana</name>
    <dbReference type="NCBI Taxonomy" id="112416"/>
    <lineage>
        <taxon>Eukaryota</taxon>
        <taxon>Fungi</taxon>
        <taxon>Dikarya</taxon>
        <taxon>Ascomycota</taxon>
        <taxon>Pezizomycotina</taxon>
        <taxon>Lecanoromycetes</taxon>
        <taxon>OSLEUM clade</taxon>
        <taxon>Lecanoromycetidae</taxon>
        <taxon>Lecanorales</taxon>
        <taxon>Lecanorineae</taxon>
        <taxon>Parmeliaceae</taxon>
        <taxon>Letharia</taxon>
    </lineage>
</organism>
<evidence type="ECO:0000313" key="4">
    <source>
        <dbReference type="Proteomes" id="UP000578531"/>
    </source>
</evidence>
<evidence type="ECO:0000256" key="2">
    <source>
        <dbReference type="SAM" id="Phobius"/>
    </source>
</evidence>
<proteinExistence type="predicted"/>
<keyword evidence="4" id="KW-1185">Reference proteome</keyword>
<evidence type="ECO:0000256" key="1">
    <source>
        <dbReference type="SAM" id="MobiDB-lite"/>
    </source>
</evidence>
<feature type="transmembrane region" description="Helical" evidence="2">
    <location>
        <begin position="291"/>
        <end position="314"/>
    </location>
</feature>
<dbReference type="GeneID" id="59294812"/>
<feature type="transmembrane region" description="Helical" evidence="2">
    <location>
        <begin position="188"/>
        <end position="211"/>
    </location>
</feature>
<reference evidence="3 4" key="1">
    <citation type="journal article" date="2020" name="Genomics">
        <title>Complete, high-quality genomes from long-read metagenomic sequencing of two wolf lichen thalli reveals enigmatic genome architecture.</title>
        <authorList>
            <person name="McKenzie S.K."/>
            <person name="Walston R.F."/>
            <person name="Allen J.L."/>
        </authorList>
    </citation>
    <scope>NUCLEOTIDE SEQUENCE [LARGE SCALE GENOMIC DNA]</scope>
    <source>
        <strain evidence="3">WasteWater2</strain>
    </source>
</reference>
<gene>
    <name evidence="3" type="ORF">HO173_013184</name>
</gene>
<feature type="region of interest" description="Disordered" evidence="1">
    <location>
        <begin position="533"/>
        <end position="577"/>
    </location>
</feature>
<dbReference type="Proteomes" id="UP000578531">
    <property type="component" value="Unassembled WGS sequence"/>
</dbReference>
<feature type="transmembrane region" description="Helical" evidence="2">
    <location>
        <begin position="84"/>
        <end position="107"/>
    </location>
</feature>